<evidence type="ECO:0000313" key="10">
    <source>
        <dbReference type="EMBL" id="KAK0318530.1"/>
    </source>
</evidence>
<proteinExistence type="inferred from homology"/>
<protein>
    <recommendedName>
        <fullName evidence="3">Dolichyl-diphosphooligosaccharide--protein glycosyltransferase subunit 4</fullName>
    </recommendedName>
</protein>
<organism evidence="11 12">
    <name type="scientific">Friedmanniomyces endolithicus</name>
    <dbReference type="NCBI Taxonomy" id="329885"/>
    <lineage>
        <taxon>Eukaryota</taxon>
        <taxon>Fungi</taxon>
        <taxon>Dikarya</taxon>
        <taxon>Ascomycota</taxon>
        <taxon>Pezizomycotina</taxon>
        <taxon>Dothideomycetes</taxon>
        <taxon>Dothideomycetidae</taxon>
        <taxon>Mycosphaerellales</taxon>
        <taxon>Teratosphaeriaceae</taxon>
        <taxon>Friedmanniomyces</taxon>
    </lineage>
</organism>
<dbReference type="EMBL" id="JASUXU010000036">
    <property type="protein sequence ID" value="KAK0318530.1"/>
    <property type="molecule type" value="Genomic_DNA"/>
</dbReference>
<dbReference type="PANTHER" id="PTHR48164:SF1">
    <property type="entry name" value="DOLICHYL-DIPHOSPHOOLIGOSACCHARIDE--PROTEIN GLYCOSYLTRANSFERASE SUBUNIT 4"/>
    <property type="match status" value="1"/>
</dbReference>
<dbReference type="SUPFAM" id="SSF103464">
    <property type="entry name" value="Oligosaccharyltransferase subunit ost4p"/>
    <property type="match status" value="1"/>
</dbReference>
<keyword evidence="8 9" id="KW-0472">Membrane</keyword>
<evidence type="ECO:0000256" key="1">
    <source>
        <dbReference type="ARBA" id="ARBA00004643"/>
    </source>
</evidence>
<keyword evidence="5" id="KW-0256">Endoplasmic reticulum</keyword>
<feature type="transmembrane region" description="Helical" evidence="9">
    <location>
        <begin position="6"/>
        <end position="28"/>
    </location>
</feature>
<evidence type="ECO:0000313" key="11">
    <source>
        <dbReference type="EMBL" id="KAK0964202.1"/>
    </source>
</evidence>
<dbReference type="PANTHER" id="PTHR48164">
    <property type="entry name" value="DOLICHYL-DIPHOSPHOOLIGOSACCHARIDE--PROTEIN GLYCOSYLTRANSFERASE SUBUNIT 4"/>
    <property type="match status" value="1"/>
</dbReference>
<accession>A0AAN6HBA6</accession>
<evidence type="ECO:0000256" key="7">
    <source>
        <dbReference type="ARBA" id="ARBA00022989"/>
    </source>
</evidence>
<dbReference type="Pfam" id="PF10215">
    <property type="entry name" value="Ost4"/>
    <property type="match status" value="1"/>
</dbReference>
<comment type="caution">
    <text evidence="11">The sequence shown here is derived from an EMBL/GenBank/DDBJ whole genome shotgun (WGS) entry which is preliminary data.</text>
</comment>
<keyword evidence="7 9" id="KW-1133">Transmembrane helix</keyword>
<dbReference type="EMBL" id="JAUJLE010000263">
    <property type="protein sequence ID" value="KAK0964202.1"/>
    <property type="molecule type" value="Genomic_DNA"/>
</dbReference>
<dbReference type="GO" id="GO:0008250">
    <property type="term" value="C:oligosaccharyltransferase complex"/>
    <property type="evidence" value="ECO:0007669"/>
    <property type="project" value="TreeGrafter"/>
</dbReference>
<dbReference type="Proteomes" id="UP001168146">
    <property type="component" value="Unassembled WGS sequence"/>
</dbReference>
<evidence type="ECO:0000256" key="8">
    <source>
        <dbReference type="ARBA" id="ARBA00023136"/>
    </source>
</evidence>
<keyword evidence="12" id="KW-1185">Reference proteome</keyword>
<reference evidence="10" key="1">
    <citation type="submission" date="2021-12" db="EMBL/GenBank/DDBJ databases">
        <title>Black yeast isolated from Biological Soil Crust.</title>
        <authorList>
            <person name="Kurbessoian T."/>
        </authorList>
    </citation>
    <scope>NUCLEOTIDE SEQUENCE</scope>
    <source>
        <strain evidence="10">CCFEE 5208</strain>
    </source>
</reference>
<dbReference type="Proteomes" id="UP001175353">
    <property type="component" value="Unassembled WGS sequence"/>
</dbReference>
<keyword evidence="4 9" id="KW-0812">Transmembrane</keyword>
<dbReference type="InterPro" id="IPR051307">
    <property type="entry name" value="OST4"/>
</dbReference>
<dbReference type="InterPro" id="IPR018943">
    <property type="entry name" value="Oligosaccaryltransferase"/>
</dbReference>
<comment type="subcellular location">
    <subcellularLocation>
        <location evidence="1">Endoplasmic reticulum membrane</location>
        <topology evidence="1">Single-pass type III membrane protein</topology>
    </subcellularLocation>
</comment>
<dbReference type="AlphaFoldDB" id="A0AAN6HBA6"/>
<evidence type="ECO:0000256" key="4">
    <source>
        <dbReference type="ARBA" id="ARBA00022692"/>
    </source>
</evidence>
<dbReference type="GO" id="GO:0018279">
    <property type="term" value="P:protein N-linked glycosylation via asparagine"/>
    <property type="evidence" value="ECO:0007669"/>
    <property type="project" value="TreeGrafter"/>
</dbReference>
<gene>
    <name evidence="10" type="ORF">LTR82_010592</name>
    <name evidence="11" type="ORF">LTR91_018587</name>
</gene>
<reference evidence="11" key="2">
    <citation type="submission" date="2023-06" db="EMBL/GenBank/DDBJ databases">
        <title>Black Yeasts Isolated from many extreme environments.</title>
        <authorList>
            <person name="Coleine C."/>
            <person name="Stajich J.E."/>
            <person name="Selbmann L."/>
        </authorList>
    </citation>
    <scope>NUCLEOTIDE SEQUENCE</scope>
    <source>
        <strain evidence="11">CCFEE 5200</strain>
    </source>
</reference>
<evidence type="ECO:0000256" key="2">
    <source>
        <dbReference type="ARBA" id="ARBA00007685"/>
    </source>
</evidence>
<evidence type="ECO:0000256" key="9">
    <source>
        <dbReference type="SAM" id="Phobius"/>
    </source>
</evidence>
<name>A0AAN6HBA6_9PEZI</name>
<keyword evidence="6" id="KW-0735">Signal-anchor</keyword>
<evidence type="ECO:0000256" key="5">
    <source>
        <dbReference type="ARBA" id="ARBA00022824"/>
    </source>
</evidence>
<evidence type="ECO:0000313" key="12">
    <source>
        <dbReference type="Proteomes" id="UP001175353"/>
    </source>
</evidence>
<dbReference type="InterPro" id="IPR036330">
    <property type="entry name" value="Ost4p_sf"/>
</dbReference>
<evidence type="ECO:0000256" key="6">
    <source>
        <dbReference type="ARBA" id="ARBA00022968"/>
    </source>
</evidence>
<sequence length="56" mass="6123">MISDASLYSLAVFLGSAAMLLIVLYHFLEINAKEDNKAVVSEERKADALPQQKGGR</sequence>
<evidence type="ECO:0000256" key="3">
    <source>
        <dbReference type="ARBA" id="ARBA00017662"/>
    </source>
</evidence>
<comment type="similarity">
    <text evidence="2">Belongs to the OST4 family.</text>
</comment>